<protein>
    <submittedName>
        <fullName evidence="1">Uncharacterized protein</fullName>
    </submittedName>
</protein>
<comment type="caution">
    <text evidence="1">The sequence shown here is derived from an EMBL/GenBank/DDBJ whole genome shotgun (WGS) entry which is preliminary data.</text>
</comment>
<organism evidence="1 2">
    <name type="scientific">Snodgrassella alvi</name>
    <dbReference type="NCBI Taxonomy" id="1196083"/>
    <lineage>
        <taxon>Bacteria</taxon>
        <taxon>Pseudomonadati</taxon>
        <taxon>Pseudomonadota</taxon>
        <taxon>Betaproteobacteria</taxon>
        <taxon>Neisseriales</taxon>
        <taxon>Neisseriaceae</taxon>
        <taxon>Snodgrassella</taxon>
    </lineage>
</organism>
<sequence>MDNKIQKLDAIIAAPELGNTVYYAAPFREKLYASEQWQNKSIQCFHLALGLVFLTKEEAIQAAERMIIASINFATKHDAFTHIPSENTIYYVALPTSLVSYEPSYSGFIPICPRSVERGLIYNNSHDAKECVKEMLTSIRYASNLAWVGVFSYTKWTACYIESKYKLFS</sequence>
<dbReference type="Proteomes" id="UP000231484">
    <property type="component" value="Unassembled WGS sequence"/>
</dbReference>
<evidence type="ECO:0000313" key="2">
    <source>
        <dbReference type="Proteomes" id="UP000231484"/>
    </source>
</evidence>
<reference evidence="1 2" key="1">
    <citation type="journal article" date="2017" name="MBio">
        <title>Type VI secretion-mediated competition in the bee gut microbiome.</title>
        <authorList>
            <person name="Steele M.I."/>
            <person name="Kwong W.K."/>
            <person name="Powell J.E."/>
            <person name="Whiteley M."/>
            <person name="Moran N.A."/>
        </authorList>
    </citation>
    <scope>NUCLEOTIDE SEQUENCE [LARGE SCALE GENOMIC DNA]</scope>
    <source>
        <strain evidence="1 2">Occ4-2</strain>
    </source>
</reference>
<accession>A0A2N9XPC9</accession>
<name>A0A2N9XPC9_9NEIS</name>
<dbReference type="EMBL" id="MEIQ01000042">
    <property type="protein sequence ID" value="PIT50184.1"/>
    <property type="molecule type" value="Genomic_DNA"/>
</dbReference>
<dbReference type="AlphaFoldDB" id="A0A2N9XPC9"/>
<evidence type="ECO:0000313" key="1">
    <source>
        <dbReference type="EMBL" id="PIT50184.1"/>
    </source>
</evidence>
<proteinExistence type="predicted"/>
<gene>
    <name evidence="1" type="ORF">BHC48_07200</name>
</gene>